<protein>
    <submittedName>
        <fullName evidence="2">Uncharacterized protein</fullName>
    </submittedName>
</protein>
<gene>
    <name evidence="2" type="ORF">FN846DRAFT_998044</name>
</gene>
<feature type="compositionally biased region" description="Basic and acidic residues" evidence="1">
    <location>
        <begin position="1"/>
        <end position="10"/>
    </location>
</feature>
<dbReference type="Proteomes" id="UP000326924">
    <property type="component" value="Unassembled WGS sequence"/>
</dbReference>
<accession>A0A5J5F6Y8</accession>
<feature type="region of interest" description="Disordered" evidence="1">
    <location>
        <begin position="1"/>
        <end position="95"/>
    </location>
</feature>
<feature type="region of interest" description="Disordered" evidence="1">
    <location>
        <begin position="385"/>
        <end position="412"/>
    </location>
</feature>
<evidence type="ECO:0000313" key="3">
    <source>
        <dbReference type="Proteomes" id="UP000326924"/>
    </source>
</evidence>
<feature type="compositionally biased region" description="Acidic residues" evidence="1">
    <location>
        <begin position="42"/>
        <end position="63"/>
    </location>
</feature>
<dbReference type="EMBL" id="VXIS01000029">
    <property type="protein sequence ID" value="KAA8912059.1"/>
    <property type="molecule type" value="Genomic_DNA"/>
</dbReference>
<evidence type="ECO:0000256" key="1">
    <source>
        <dbReference type="SAM" id="MobiDB-lite"/>
    </source>
</evidence>
<comment type="caution">
    <text evidence="2">The sequence shown here is derived from an EMBL/GenBank/DDBJ whole genome shotgun (WGS) entry which is preliminary data.</text>
</comment>
<proteinExistence type="predicted"/>
<feature type="region of interest" description="Disordered" evidence="1">
    <location>
        <begin position="443"/>
        <end position="561"/>
    </location>
</feature>
<sequence length="709" mass="79126">MEAQAADDRSTSSGEGSNISVSRHQSRLGLRPRNPEYREDSVDYPDDTESPSDDDSALWEVVDEGNASHSTPSLDDHNNPVIEPSSPRLKPLELNDELVLEPKTKRPSLPASRSSMALLPNGFLRPPPGLSSRQPIFDEQLPTVTLIPFGLDRDARAKLRAWQPKQVLNPHSDQLVVQPSTFLPSFYDYWAPGTPGRFGAEEAPFYNPYRINGIKSLRGIGRKMPLTFWRKIDPKTRVHIYDFEVNGRRSCLEIERENNRNSLQSCEPSHIKRLDEKWEVGVSGRRGGVLRGITGNAVPVKKMGRAFSKWGALKNFLTEDTPTQLPEKLLQNKRFFLFKRGDAMENIKGGILPIYRDQTGVYLLYPRAGRLPKWASEPTTLGARRVGATWFPTEDMQRSTSPKELPLSPNQEEQLCLEEGMEAASNGNEPVPSSEIPLSFKLSNAPSAEGKSSDDDHDSSDAETKGGVVESPTLRTSMSEDDLKSTHSSQKPVFDETALSDRFKDLSLDSDSEDNVSDNGTGEVDLGARAIRSPCPSPDLEHGDSVVKLPPGPSSEPELDDVKEHYSDEITGEESDTTPGKTQEEIGAFERKAQFEFRCRLAVMFGEPPPEDDEAESSVVITDAMEFLELIEKTENNNESNQKADLNSGIHGAIVEAKFGRRIAPIARRFRVIDSPMMRKDVLVRRAWEEFARQQLQSQEGFQNVELEI</sequence>
<organism evidence="2 3">
    <name type="scientific">Sphaerosporella brunnea</name>
    <dbReference type="NCBI Taxonomy" id="1250544"/>
    <lineage>
        <taxon>Eukaryota</taxon>
        <taxon>Fungi</taxon>
        <taxon>Dikarya</taxon>
        <taxon>Ascomycota</taxon>
        <taxon>Pezizomycotina</taxon>
        <taxon>Pezizomycetes</taxon>
        <taxon>Pezizales</taxon>
        <taxon>Pyronemataceae</taxon>
        <taxon>Sphaerosporella</taxon>
    </lineage>
</organism>
<keyword evidence="3" id="KW-1185">Reference proteome</keyword>
<feature type="compositionally biased region" description="Polar residues" evidence="1">
    <location>
        <begin position="11"/>
        <end position="23"/>
    </location>
</feature>
<feature type="compositionally biased region" description="Polar residues" evidence="1">
    <location>
        <begin position="398"/>
        <end position="412"/>
    </location>
</feature>
<reference evidence="2 3" key="1">
    <citation type="submission" date="2019-09" db="EMBL/GenBank/DDBJ databases">
        <title>Draft genome of the ectomycorrhizal ascomycete Sphaerosporella brunnea.</title>
        <authorList>
            <consortium name="DOE Joint Genome Institute"/>
            <person name="Benucci G.M."/>
            <person name="Marozzi G."/>
            <person name="Antonielli L."/>
            <person name="Sanchez S."/>
            <person name="Marco P."/>
            <person name="Wang X."/>
            <person name="Falini L.B."/>
            <person name="Barry K."/>
            <person name="Haridas S."/>
            <person name="Lipzen A."/>
            <person name="Labutti K."/>
            <person name="Grigoriev I.V."/>
            <person name="Murat C."/>
            <person name="Martin F."/>
            <person name="Albertini E."/>
            <person name="Donnini D."/>
            <person name="Bonito G."/>
        </authorList>
    </citation>
    <scope>NUCLEOTIDE SEQUENCE [LARGE SCALE GENOMIC DNA]</scope>
    <source>
        <strain evidence="2 3">Sb_GMNB300</strain>
    </source>
</reference>
<dbReference type="AlphaFoldDB" id="A0A5J5F6Y8"/>
<name>A0A5J5F6Y8_9PEZI</name>
<feature type="compositionally biased region" description="Basic and acidic residues" evidence="1">
    <location>
        <begin position="451"/>
        <end position="464"/>
    </location>
</feature>
<dbReference type="InParanoid" id="A0A5J5F6Y8"/>
<evidence type="ECO:0000313" key="2">
    <source>
        <dbReference type="EMBL" id="KAA8912059.1"/>
    </source>
</evidence>